<evidence type="ECO:0000256" key="7">
    <source>
        <dbReference type="ARBA" id="ARBA00023136"/>
    </source>
</evidence>
<keyword evidence="6" id="KW-1133">Transmembrane helix</keyword>
<dbReference type="PANTHER" id="PTHR24025">
    <property type="entry name" value="DESMOGLEIN FAMILY MEMBER"/>
    <property type="match status" value="1"/>
</dbReference>
<dbReference type="InterPro" id="IPR020894">
    <property type="entry name" value="Cadherin_CS"/>
</dbReference>
<dbReference type="InterPro" id="IPR002126">
    <property type="entry name" value="Cadherin-like_dom"/>
</dbReference>
<feature type="domain" description="Cadherin" evidence="9">
    <location>
        <begin position="25"/>
        <end position="108"/>
    </location>
</feature>
<gene>
    <name evidence="10" type="ORF">TBIB3V08_LOCUS583</name>
</gene>
<dbReference type="EMBL" id="OD564354">
    <property type="protein sequence ID" value="CAD7437984.1"/>
    <property type="molecule type" value="Genomic_DNA"/>
</dbReference>
<dbReference type="GO" id="GO:0007156">
    <property type="term" value="P:homophilic cell adhesion via plasma membrane adhesion molecules"/>
    <property type="evidence" value="ECO:0007669"/>
    <property type="project" value="InterPro"/>
</dbReference>
<evidence type="ECO:0000256" key="4">
    <source>
        <dbReference type="ARBA" id="ARBA00022837"/>
    </source>
</evidence>
<feature type="domain" description="Cadherin" evidence="9">
    <location>
        <begin position="109"/>
        <end position="183"/>
    </location>
</feature>
<keyword evidence="4 8" id="KW-0106">Calcium</keyword>
<dbReference type="PANTHER" id="PTHR24025:SF23">
    <property type="entry name" value="NEURAL-CADHERIN"/>
    <property type="match status" value="1"/>
</dbReference>
<dbReference type="SMART" id="SM00112">
    <property type="entry name" value="CA"/>
    <property type="match status" value="1"/>
</dbReference>
<protein>
    <recommendedName>
        <fullName evidence="9">Cadherin domain-containing protein</fullName>
    </recommendedName>
</protein>
<dbReference type="AlphaFoldDB" id="A0A7R9EMI3"/>
<name>A0A7R9EMI3_9NEOP</name>
<evidence type="ECO:0000313" key="10">
    <source>
        <dbReference type="EMBL" id="CAD7437984.1"/>
    </source>
</evidence>
<evidence type="ECO:0000256" key="8">
    <source>
        <dbReference type="PROSITE-ProRule" id="PRU00043"/>
    </source>
</evidence>
<comment type="subcellular location">
    <subcellularLocation>
        <location evidence="1">Membrane</location>
    </subcellularLocation>
</comment>
<dbReference type="CDD" id="cd11304">
    <property type="entry name" value="Cadherin_repeat"/>
    <property type="match status" value="2"/>
</dbReference>
<dbReference type="PROSITE" id="PS00232">
    <property type="entry name" value="CADHERIN_1"/>
    <property type="match status" value="1"/>
</dbReference>
<keyword evidence="7" id="KW-0472">Membrane</keyword>
<accession>A0A7R9EMI3</accession>
<keyword evidence="2" id="KW-0812">Transmembrane</keyword>
<dbReference type="FunFam" id="2.60.40.60:FF:000092">
    <property type="entry name" value="Protocadherin 8"/>
    <property type="match status" value="1"/>
</dbReference>
<evidence type="ECO:0000256" key="3">
    <source>
        <dbReference type="ARBA" id="ARBA00022737"/>
    </source>
</evidence>
<evidence type="ECO:0000256" key="6">
    <source>
        <dbReference type="ARBA" id="ARBA00022989"/>
    </source>
</evidence>
<dbReference type="Gene3D" id="2.60.40.60">
    <property type="entry name" value="Cadherins"/>
    <property type="match status" value="2"/>
</dbReference>
<dbReference type="GO" id="GO:0005509">
    <property type="term" value="F:calcium ion binding"/>
    <property type="evidence" value="ECO:0007669"/>
    <property type="project" value="UniProtKB-UniRule"/>
</dbReference>
<dbReference type="InterPro" id="IPR015919">
    <property type="entry name" value="Cadherin-like_sf"/>
</dbReference>
<sequence length="204" mass="22541">MNSATYFQISRYQVSSHLKHWVCPSHRDLGENASVKYSLLKGRDSDGHGVFTVDALSGVVRTTTVLDHEDRAIYRLAVAATDGGDPPQQTVRLLRVEVLDLNDNRPTFTSSSLVFRVREDVRVGHVVGTVATSDPDHSNHVAGGQVTYTLTSVNSSEEEGTEPEDNSVLSAFDMDRTTGSLEIDILKWFAINFNTTQNIYVIVK</sequence>
<dbReference type="PROSITE" id="PS50268">
    <property type="entry name" value="CADHERIN_2"/>
    <property type="match status" value="2"/>
</dbReference>
<evidence type="ECO:0000259" key="9">
    <source>
        <dbReference type="PROSITE" id="PS50268"/>
    </source>
</evidence>
<dbReference type="SUPFAM" id="SSF49313">
    <property type="entry name" value="Cadherin-like"/>
    <property type="match status" value="2"/>
</dbReference>
<dbReference type="GO" id="GO:0005911">
    <property type="term" value="C:cell-cell junction"/>
    <property type="evidence" value="ECO:0007669"/>
    <property type="project" value="TreeGrafter"/>
</dbReference>
<dbReference type="InterPro" id="IPR050971">
    <property type="entry name" value="Cadherin-domain_protein"/>
</dbReference>
<evidence type="ECO:0000256" key="1">
    <source>
        <dbReference type="ARBA" id="ARBA00004370"/>
    </source>
</evidence>
<proteinExistence type="predicted"/>
<evidence type="ECO:0000256" key="2">
    <source>
        <dbReference type="ARBA" id="ARBA00022692"/>
    </source>
</evidence>
<keyword evidence="5" id="KW-0130">Cell adhesion</keyword>
<dbReference type="Pfam" id="PF00028">
    <property type="entry name" value="Cadherin"/>
    <property type="match status" value="1"/>
</dbReference>
<keyword evidence="3" id="KW-0677">Repeat</keyword>
<evidence type="ECO:0000256" key="5">
    <source>
        <dbReference type="ARBA" id="ARBA00022889"/>
    </source>
</evidence>
<reference evidence="10" key="1">
    <citation type="submission" date="2020-11" db="EMBL/GenBank/DDBJ databases">
        <authorList>
            <person name="Tran Van P."/>
        </authorList>
    </citation>
    <scope>NUCLEOTIDE SEQUENCE</scope>
</reference>
<organism evidence="10">
    <name type="scientific">Timema bartmani</name>
    <dbReference type="NCBI Taxonomy" id="61472"/>
    <lineage>
        <taxon>Eukaryota</taxon>
        <taxon>Metazoa</taxon>
        <taxon>Ecdysozoa</taxon>
        <taxon>Arthropoda</taxon>
        <taxon>Hexapoda</taxon>
        <taxon>Insecta</taxon>
        <taxon>Pterygota</taxon>
        <taxon>Neoptera</taxon>
        <taxon>Polyneoptera</taxon>
        <taxon>Phasmatodea</taxon>
        <taxon>Timematodea</taxon>
        <taxon>Timematoidea</taxon>
        <taxon>Timematidae</taxon>
        <taxon>Timema</taxon>
    </lineage>
</organism>
<dbReference type="PRINTS" id="PR00205">
    <property type="entry name" value="CADHERIN"/>
</dbReference>
<dbReference type="GO" id="GO:0005886">
    <property type="term" value="C:plasma membrane"/>
    <property type="evidence" value="ECO:0007669"/>
    <property type="project" value="InterPro"/>
</dbReference>